<evidence type="ECO:0000256" key="2">
    <source>
        <dbReference type="ARBA" id="ARBA00022559"/>
    </source>
</evidence>
<dbReference type="InterPro" id="IPR036249">
    <property type="entry name" value="Thioredoxin-like_sf"/>
</dbReference>
<dbReference type="EMBL" id="KU926696">
    <property type="protein sequence ID" value="APC94015.1"/>
    <property type="molecule type" value="mRNA"/>
</dbReference>
<reference evidence="6" key="1">
    <citation type="journal article" date="2016" name="Biochimie">
        <title>Characterization of Glutathione Peroxidase Diversity in the Symbiotic Sea Anemone Anemonia viridis.</title>
        <authorList>
            <person name="Pey A."/>
            <person name="Zamoum T."/>
            <person name="Christen R."/>
            <person name="Merle P.L."/>
            <person name="Furla P."/>
        </authorList>
    </citation>
    <scope>NUCLEOTIDE SEQUENCE</scope>
</reference>
<keyword evidence="5" id="KW-0732">Signal</keyword>
<keyword evidence="2 4" id="KW-0575">Peroxidase</keyword>
<dbReference type="InterPro" id="IPR000889">
    <property type="entry name" value="Glutathione_peroxidase"/>
</dbReference>
<evidence type="ECO:0000256" key="4">
    <source>
        <dbReference type="RuleBase" id="RU000499"/>
    </source>
</evidence>
<dbReference type="PROSITE" id="PS00763">
    <property type="entry name" value="GLUTATHIONE_PEROXID_2"/>
    <property type="match status" value="1"/>
</dbReference>
<dbReference type="PRINTS" id="PR01011">
    <property type="entry name" value="GLUTPROXDASE"/>
</dbReference>
<evidence type="ECO:0000256" key="3">
    <source>
        <dbReference type="ARBA" id="ARBA00023002"/>
    </source>
</evidence>
<evidence type="ECO:0000313" key="6">
    <source>
        <dbReference type="EMBL" id="APC94015.1"/>
    </source>
</evidence>
<dbReference type="GO" id="GO:0004601">
    <property type="term" value="F:peroxidase activity"/>
    <property type="evidence" value="ECO:0007669"/>
    <property type="project" value="UniProtKB-KW"/>
</dbReference>
<dbReference type="GO" id="GO:0006979">
    <property type="term" value="P:response to oxidative stress"/>
    <property type="evidence" value="ECO:0007669"/>
    <property type="project" value="InterPro"/>
</dbReference>
<evidence type="ECO:0000256" key="1">
    <source>
        <dbReference type="ARBA" id="ARBA00006926"/>
    </source>
</evidence>
<dbReference type="PANTHER" id="PTHR11592">
    <property type="entry name" value="GLUTATHIONE PEROXIDASE"/>
    <property type="match status" value="1"/>
</dbReference>
<dbReference type="PROSITE" id="PS51355">
    <property type="entry name" value="GLUTATHIONE_PEROXID_3"/>
    <property type="match status" value="1"/>
</dbReference>
<proteinExistence type="evidence at transcript level"/>
<feature type="chain" id="PRO_5012995163" description="Glutathione peroxidase" evidence="5">
    <location>
        <begin position="16"/>
        <end position="194"/>
    </location>
</feature>
<dbReference type="SUPFAM" id="SSF52833">
    <property type="entry name" value="Thioredoxin-like"/>
    <property type="match status" value="1"/>
</dbReference>
<organism evidence="6">
    <name type="scientific">Symbiodinium sp. clade A ex Anemonia viridis</name>
    <dbReference type="NCBI Taxonomy" id="329482"/>
    <lineage>
        <taxon>Eukaryota</taxon>
        <taxon>Sar</taxon>
        <taxon>Alveolata</taxon>
        <taxon>Dinophyceae</taxon>
        <taxon>Suessiales</taxon>
        <taxon>Symbiodiniaceae</taxon>
        <taxon>Symbiodinium</taxon>
        <taxon>Symbiodinium sp. clade A</taxon>
    </lineage>
</organism>
<dbReference type="PANTHER" id="PTHR11592:SF78">
    <property type="entry name" value="GLUTATHIONE PEROXIDASE"/>
    <property type="match status" value="1"/>
</dbReference>
<accession>A0A1J0KJK8</accession>
<dbReference type="Gene3D" id="3.40.30.10">
    <property type="entry name" value="Glutaredoxin"/>
    <property type="match status" value="1"/>
</dbReference>
<dbReference type="Pfam" id="PF00255">
    <property type="entry name" value="GSHPx"/>
    <property type="match status" value="1"/>
</dbReference>
<keyword evidence="3 4" id="KW-0560">Oxidoreductase</keyword>
<name>A0A1J0KJK8_9DINO</name>
<dbReference type="AlphaFoldDB" id="A0A1J0KJK8"/>
<dbReference type="BRENDA" id="1.11.1.9">
    <property type="organism ID" value="15132"/>
</dbReference>
<comment type="similarity">
    <text evidence="1 4">Belongs to the glutathione peroxidase family.</text>
</comment>
<sequence length="194" mass="20988">MRLSLLALCPAFAVAGTMPSSEFYALSAPNSEGGEFKFEELKGAKVVVITNVASECGATASNYADFKKMQKDMQGAHVVAFPCNQFGRQEPGSDAEVMAFAKDRGLKVNEPGSNFHLMSKVDVNGPDQAPAWKKLLEVTNSVNKKTNWNFATKFVVKCDDAAEQCSVTRVDGFGTMETLRQKAPEVYSSKGGEL</sequence>
<evidence type="ECO:0000256" key="5">
    <source>
        <dbReference type="SAM" id="SignalP"/>
    </source>
</evidence>
<feature type="signal peptide" evidence="5">
    <location>
        <begin position="1"/>
        <end position="15"/>
    </location>
</feature>
<dbReference type="InterPro" id="IPR029760">
    <property type="entry name" value="GPX_CS"/>
</dbReference>
<protein>
    <recommendedName>
        <fullName evidence="4">Glutathione peroxidase</fullName>
    </recommendedName>
</protein>